<comment type="caution">
    <text evidence="1">The sequence shown here is derived from an EMBL/GenBank/DDBJ whole genome shotgun (WGS) entry which is preliminary data.</text>
</comment>
<name>A0AAD9QJV0_ACRCE</name>
<protein>
    <submittedName>
        <fullName evidence="1">Uncharacterized protein</fullName>
    </submittedName>
</protein>
<sequence length="78" mass="8704">MIHDEVNLGAEQRIKTTKERLSAVWIGSDSCDNCVLLEAPAQLTKNSKHAPANVIGSYHGRSKMSMRNARENARVKRI</sequence>
<proteinExistence type="predicted"/>
<gene>
    <name evidence="1" type="ORF">P5673_014383</name>
</gene>
<evidence type="ECO:0000313" key="1">
    <source>
        <dbReference type="EMBL" id="KAK2562678.1"/>
    </source>
</evidence>
<reference evidence="1" key="1">
    <citation type="journal article" date="2023" name="G3 (Bethesda)">
        <title>Whole genome assembly and annotation of the endangered Caribbean coral Acropora cervicornis.</title>
        <authorList>
            <person name="Selwyn J.D."/>
            <person name="Vollmer S.V."/>
        </authorList>
    </citation>
    <scope>NUCLEOTIDE SEQUENCE</scope>
    <source>
        <strain evidence="1">K2</strain>
    </source>
</reference>
<evidence type="ECO:0000313" key="2">
    <source>
        <dbReference type="Proteomes" id="UP001249851"/>
    </source>
</evidence>
<dbReference type="Proteomes" id="UP001249851">
    <property type="component" value="Unassembled WGS sequence"/>
</dbReference>
<accession>A0AAD9QJV0</accession>
<organism evidence="1 2">
    <name type="scientific">Acropora cervicornis</name>
    <name type="common">Staghorn coral</name>
    <dbReference type="NCBI Taxonomy" id="6130"/>
    <lineage>
        <taxon>Eukaryota</taxon>
        <taxon>Metazoa</taxon>
        <taxon>Cnidaria</taxon>
        <taxon>Anthozoa</taxon>
        <taxon>Hexacorallia</taxon>
        <taxon>Scleractinia</taxon>
        <taxon>Astrocoeniina</taxon>
        <taxon>Acroporidae</taxon>
        <taxon>Acropora</taxon>
    </lineage>
</organism>
<reference evidence="1" key="2">
    <citation type="journal article" date="2023" name="Science">
        <title>Genomic signatures of disease resistance in endangered staghorn corals.</title>
        <authorList>
            <person name="Vollmer S.V."/>
            <person name="Selwyn J.D."/>
            <person name="Despard B.A."/>
            <person name="Roesel C.L."/>
        </authorList>
    </citation>
    <scope>NUCLEOTIDE SEQUENCE</scope>
    <source>
        <strain evidence="1">K2</strain>
    </source>
</reference>
<dbReference type="EMBL" id="JARQWQ010000028">
    <property type="protein sequence ID" value="KAK2562678.1"/>
    <property type="molecule type" value="Genomic_DNA"/>
</dbReference>
<keyword evidence="2" id="KW-1185">Reference proteome</keyword>
<dbReference type="AlphaFoldDB" id="A0AAD9QJV0"/>